<protein>
    <submittedName>
        <fullName evidence="1">Uncharacterized protein</fullName>
    </submittedName>
</protein>
<dbReference type="AlphaFoldDB" id="A0A6J4PA70"/>
<name>A0A6J4PA70_9ACTN</name>
<gene>
    <name evidence="1" type="ORF">AVDCRST_MAG22-1498</name>
</gene>
<reference evidence="1" key="1">
    <citation type="submission" date="2020-02" db="EMBL/GenBank/DDBJ databases">
        <authorList>
            <person name="Meier V. D."/>
        </authorList>
    </citation>
    <scope>NUCLEOTIDE SEQUENCE</scope>
    <source>
        <strain evidence="1">AVDCRST_MAG22</strain>
    </source>
</reference>
<evidence type="ECO:0000313" key="1">
    <source>
        <dbReference type="EMBL" id="CAA9405225.1"/>
    </source>
</evidence>
<organism evidence="1">
    <name type="scientific">uncultured Rubrobacteraceae bacterium</name>
    <dbReference type="NCBI Taxonomy" id="349277"/>
    <lineage>
        <taxon>Bacteria</taxon>
        <taxon>Bacillati</taxon>
        <taxon>Actinomycetota</taxon>
        <taxon>Rubrobacteria</taxon>
        <taxon>Rubrobacterales</taxon>
        <taxon>Rubrobacteraceae</taxon>
        <taxon>environmental samples</taxon>
    </lineage>
</organism>
<dbReference type="EMBL" id="CADCUV010000062">
    <property type="protein sequence ID" value="CAA9405225.1"/>
    <property type="molecule type" value="Genomic_DNA"/>
</dbReference>
<proteinExistence type="predicted"/>
<sequence>MASDPRRLDREDLEALRQEFALGRRGDDLDDDLHQVRRGVRLGIDLEDWAKTRKVPLVYARALRRFIEQG</sequence>
<accession>A0A6J4PA70</accession>